<protein>
    <submittedName>
        <fullName evidence="3">Uncharacterized protein</fullName>
    </submittedName>
</protein>
<evidence type="ECO:0000256" key="1">
    <source>
        <dbReference type="SAM" id="MobiDB-lite"/>
    </source>
</evidence>
<feature type="signal peptide" evidence="2">
    <location>
        <begin position="1"/>
        <end position="21"/>
    </location>
</feature>
<evidence type="ECO:0000313" key="4">
    <source>
        <dbReference type="Proteomes" id="UP000602260"/>
    </source>
</evidence>
<accession>A0A8J6M9D7</accession>
<sequence length="182" mass="19496">MKRRCSVLLALVITLSLCACGRGGETAVTSSDSGGAASNVLPSPARAQAEEDGPEVIPSSGVDIDLTALSSTMVYSQVYDMLYFSPESYRGKTVKMRGSFEAYQWVDKDGQPVKDKVSTACVVADATACCAEGIEFVCGDGSVYPQDYPEIGTEITVTGTFQIDEEEGFTWYYLADAEMDRG</sequence>
<dbReference type="Proteomes" id="UP000602260">
    <property type="component" value="Unassembled WGS sequence"/>
</dbReference>
<proteinExistence type="predicted"/>
<name>A0A8J6M9D7_9FIRM</name>
<reference evidence="3" key="1">
    <citation type="submission" date="2020-08" db="EMBL/GenBank/DDBJ databases">
        <title>Genome public.</title>
        <authorList>
            <person name="Liu C."/>
            <person name="Sun Q."/>
        </authorList>
    </citation>
    <scope>NUCLEOTIDE SEQUENCE</scope>
    <source>
        <strain evidence="3">BX5</strain>
    </source>
</reference>
<feature type="chain" id="PRO_5039413628" evidence="2">
    <location>
        <begin position="22"/>
        <end position="182"/>
    </location>
</feature>
<keyword evidence="2" id="KW-0732">Signal</keyword>
<organism evidence="3 4">
    <name type="scientific">Flintibacter faecis</name>
    <dbReference type="NCBI Taxonomy" id="2763047"/>
    <lineage>
        <taxon>Bacteria</taxon>
        <taxon>Bacillati</taxon>
        <taxon>Bacillota</taxon>
        <taxon>Clostridia</taxon>
        <taxon>Eubacteriales</taxon>
        <taxon>Flintibacter</taxon>
    </lineage>
</organism>
<evidence type="ECO:0000313" key="3">
    <source>
        <dbReference type="EMBL" id="MBC5716055.1"/>
    </source>
</evidence>
<evidence type="ECO:0000256" key="2">
    <source>
        <dbReference type="SAM" id="SignalP"/>
    </source>
</evidence>
<feature type="region of interest" description="Disordered" evidence="1">
    <location>
        <begin position="27"/>
        <end position="56"/>
    </location>
</feature>
<dbReference type="RefSeq" id="WP_186877538.1">
    <property type="nucleotide sequence ID" value="NZ_JACOPN010000001.1"/>
</dbReference>
<gene>
    <name evidence="3" type="ORF">H8S55_01725</name>
</gene>
<keyword evidence="4" id="KW-1185">Reference proteome</keyword>
<dbReference type="EMBL" id="JACOPN010000001">
    <property type="protein sequence ID" value="MBC5716055.1"/>
    <property type="molecule type" value="Genomic_DNA"/>
</dbReference>
<dbReference type="AlphaFoldDB" id="A0A8J6M9D7"/>
<comment type="caution">
    <text evidence="3">The sequence shown here is derived from an EMBL/GenBank/DDBJ whole genome shotgun (WGS) entry which is preliminary data.</text>
</comment>
<dbReference type="PROSITE" id="PS51257">
    <property type="entry name" value="PROKAR_LIPOPROTEIN"/>
    <property type="match status" value="1"/>
</dbReference>